<gene>
    <name evidence="2" type="ORF">GZ77_05605</name>
</gene>
<feature type="region of interest" description="Disordered" evidence="1">
    <location>
        <begin position="161"/>
        <end position="184"/>
    </location>
</feature>
<evidence type="ECO:0000256" key="1">
    <source>
        <dbReference type="SAM" id="MobiDB-lite"/>
    </source>
</evidence>
<feature type="compositionally biased region" description="Basic and acidic residues" evidence="1">
    <location>
        <begin position="415"/>
        <end position="433"/>
    </location>
</feature>
<feature type="compositionally biased region" description="Basic residues" evidence="1">
    <location>
        <begin position="450"/>
        <end position="462"/>
    </location>
</feature>
<feature type="region of interest" description="Disordered" evidence="1">
    <location>
        <begin position="412"/>
        <end position="472"/>
    </location>
</feature>
<evidence type="ECO:0000313" key="2">
    <source>
        <dbReference type="EMBL" id="KEQ15960.1"/>
    </source>
</evidence>
<proteinExistence type="predicted"/>
<reference evidence="2 3" key="1">
    <citation type="submission" date="2014-06" db="EMBL/GenBank/DDBJ databases">
        <title>Whole Genome Sequences of Three Symbiotic Endozoicomonas Bacteria.</title>
        <authorList>
            <person name="Neave M.J."/>
            <person name="Apprill A."/>
            <person name="Voolstra C.R."/>
        </authorList>
    </citation>
    <scope>NUCLEOTIDE SEQUENCE [LARGE SCALE GENOMIC DNA]</scope>
    <source>
        <strain evidence="2 3">LMG 24815</strain>
    </source>
</reference>
<dbReference type="Proteomes" id="UP000028006">
    <property type="component" value="Unassembled WGS sequence"/>
</dbReference>
<keyword evidence="3" id="KW-1185">Reference proteome</keyword>
<dbReference type="AlphaFoldDB" id="A0A081NBY7"/>
<dbReference type="RefSeq" id="WP_034873224.1">
    <property type="nucleotide sequence ID" value="NZ_JOKG01000001.1"/>
</dbReference>
<protein>
    <submittedName>
        <fullName evidence="2">Uncharacterized protein</fullName>
    </submittedName>
</protein>
<name>A0A081NBY7_9GAMM</name>
<dbReference type="EMBL" id="JOKG01000001">
    <property type="protein sequence ID" value="KEQ15960.1"/>
    <property type="molecule type" value="Genomic_DNA"/>
</dbReference>
<evidence type="ECO:0000313" key="3">
    <source>
        <dbReference type="Proteomes" id="UP000028006"/>
    </source>
</evidence>
<accession>A0A081NBY7</accession>
<comment type="caution">
    <text evidence="2">The sequence shown here is derived from an EMBL/GenBank/DDBJ whole genome shotgun (WGS) entry which is preliminary data.</text>
</comment>
<feature type="compositionally biased region" description="Low complexity" evidence="1">
    <location>
        <begin position="437"/>
        <end position="446"/>
    </location>
</feature>
<organism evidence="2 3">
    <name type="scientific">Endozoicomonas montiporae</name>
    <dbReference type="NCBI Taxonomy" id="1027273"/>
    <lineage>
        <taxon>Bacteria</taxon>
        <taxon>Pseudomonadati</taxon>
        <taxon>Pseudomonadota</taxon>
        <taxon>Gammaproteobacteria</taxon>
        <taxon>Oceanospirillales</taxon>
        <taxon>Endozoicomonadaceae</taxon>
        <taxon>Endozoicomonas</taxon>
    </lineage>
</organism>
<sequence>MARFLISVIKLLAFISSFIPVSGYSGSGSYTHSCPDDQEVRLVLLITGSFETGRGLQSQLAVGLSVSGDLPDNRFSRLVSGCDELWGDRSPSICHLYLKDPLWFGLGNMPCPVSFENTDRTLKIGWFSGEVQKEMTIHTGQIWIPQGLRLMVGLSTAVAEKSSADTTDTTDTGNKPEVDSHLTATNDNHFPPGDGFAMIDNTVFNRLPSAVVNKDSTLDGLDIFSLSRFQKGLIQRGVDAGAGVFLSGQQKQIPHRLQWLLELRRSSLGGTLVSYMYPGSSSDAPGLDQLAEDIVKILGESMIQTIAENFDFPGASALGIVKHLLVENNHDKNLVLSIFQDVGTDQREAEPQGACGGSYEPGIDKLVSKYGENLEEIVKRGSIWPKNTPVSEIIIQLKKSFSGSLTAVESYLEDEFSKPDASEEDDPFRRENTENPSLSSDLGGNLLDRRGKREMRKRRRGRRGSEEERESDDEFYLLPSEFANLGFEDVPKVLPEEDMKKQAYEMLLGAQGSKDIDATMFAQGFYKSWRLFLELLPEDEDVRGVFSMRETGEMDEEFMTILVINNLKEIIRYLKTQQTHDLRELLLKIIKKNNLY</sequence>